<dbReference type="Gramene" id="TraesLDM4A03G02045420.1">
    <property type="protein sequence ID" value="TraesLDM4A03G02045420.1"/>
    <property type="gene ID" value="TraesLDM4A03G02045420"/>
</dbReference>
<feature type="compositionally biased region" description="Low complexity" evidence="1">
    <location>
        <begin position="144"/>
        <end position="154"/>
    </location>
</feature>
<gene>
    <name evidence="3" type="primary">LOC123092334</name>
</gene>
<dbReference type="AlphaFoldDB" id="A0A3B6HV78"/>
<feature type="domain" description="DUF7787" evidence="2">
    <location>
        <begin position="10"/>
        <end position="64"/>
    </location>
</feature>
<accession>A0A3B6HV78</accession>
<dbReference type="Gramene" id="TraesMAC4A03G02046270.1">
    <property type="protein sequence ID" value="TraesMAC4A03G02046270.1"/>
    <property type="gene ID" value="TraesMAC4A03G02046270"/>
</dbReference>
<dbReference type="PANTHER" id="PTHR35096">
    <property type="entry name" value="BNAA08G28570D PROTEIN"/>
    <property type="match status" value="1"/>
</dbReference>
<dbReference type="Gramene" id="TraesCS4A03G0250300.1">
    <property type="protein sequence ID" value="TraesCS4A03G0250300.1.CDS"/>
    <property type="gene ID" value="TraesCS4A03G0250300"/>
</dbReference>
<keyword evidence="4" id="KW-1185">Reference proteome</keyword>
<dbReference type="Gramene" id="TraesCAD_scaffold_036364_01G000200.1">
    <property type="protein sequence ID" value="TraesCAD_scaffold_036364_01G000200.1"/>
    <property type="gene ID" value="TraesCAD_scaffold_036364_01G000200"/>
</dbReference>
<dbReference type="Gramene" id="TraesARI4A03G02082390.1">
    <property type="protein sequence ID" value="TraesARI4A03G02082390.1"/>
    <property type="gene ID" value="TraesARI4A03G02082390"/>
</dbReference>
<proteinExistence type="predicted"/>
<dbReference type="OMA" id="EAPMPIC"/>
<dbReference type="Gramene" id="TraesWEE_scaffold_057299_01G000200.1">
    <property type="protein sequence ID" value="TraesWEE_scaffold_057299_01G000200.1"/>
    <property type="gene ID" value="TraesWEE_scaffold_057299_01G000200"/>
</dbReference>
<dbReference type="Gramene" id="TraesPARA_EIv1.0_1283110.1">
    <property type="protein sequence ID" value="TraesPARA_EIv1.0_1283110.1.CDS"/>
    <property type="gene ID" value="TraesPARA_EIv1.0_1283110"/>
</dbReference>
<dbReference type="Gramene" id="TraesCS4A02G121800.1">
    <property type="protein sequence ID" value="TraesCS4A02G121800.1"/>
    <property type="gene ID" value="TraesCS4A02G121800"/>
</dbReference>
<name>A0A3B6HV78_WHEAT</name>
<dbReference type="PaxDb" id="4565-Traes_4AS_477F821FF.1"/>
<dbReference type="OrthoDB" id="692230at2759"/>
<dbReference type="Proteomes" id="UP000019116">
    <property type="component" value="Chromosome 4A"/>
</dbReference>
<dbReference type="Gramene" id="TraesLAC4A03G02000330.1">
    <property type="protein sequence ID" value="TraesLAC4A03G02000330.1"/>
    <property type="gene ID" value="TraesLAC4A03G02000330"/>
</dbReference>
<dbReference type="Gramene" id="TraesNOR4A03G02073380.1">
    <property type="protein sequence ID" value="TraesNOR4A03G02073380.1"/>
    <property type="gene ID" value="TraesNOR4A03G02073380"/>
</dbReference>
<organism evidence="3">
    <name type="scientific">Triticum aestivum</name>
    <name type="common">Wheat</name>
    <dbReference type="NCBI Taxonomy" id="4565"/>
    <lineage>
        <taxon>Eukaryota</taxon>
        <taxon>Viridiplantae</taxon>
        <taxon>Streptophyta</taxon>
        <taxon>Embryophyta</taxon>
        <taxon>Tracheophyta</taxon>
        <taxon>Spermatophyta</taxon>
        <taxon>Magnoliopsida</taxon>
        <taxon>Liliopsida</taxon>
        <taxon>Poales</taxon>
        <taxon>Poaceae</taxon>
        <taxon>BOP clade</taxon>
        <taxon>Pooideae</taxon>
        <taxon>Triticodae</taxon>
        <taxon>Triticeae</taxon>
        <taxon>Triticinae</taxon>
        <taxon>Triticum</taxon>
    </lineage>
</organism>
<dbReference type="Gramene" id="TraesSTA4A03G02042650.1">
    <property type="protein sequence ID" value="TraesSTA4A03G02042650.1"/>
    <property type="gene ID" value="TraesSTA4A03G02042650"/>
</dbReference>
<evidence type="ECO:0000313" key="3">
    <source>
        <dbReference type="EnsemblPlants" id="TraesCS4A02G121800.1"/>
    </source>
</evidence>
<dbReference type="Gramene" id="TraesJAG4A03G02053710.1">
    <property type="protein sequence ID" value="TraesJAG4A03G02053710.1"/>
    <property type="gene ID" value="TraesJAG4A03G02053710"/>
</dbReference>
<evidence type="ECO:0000313" key="4">
    <source>
        <dbReference type="Proteomes" id="UP000019116"/>
    </source>
</evidence>
<dbReference type="PANTHER" id="PTHR35096:SF8">
    <property type="entry name" value="OS03G0308600 PROTEIN"/>
    <property type="match status" value="1"/>
</dbReference>
<dbReference type="Gramene" id="TraesSYM4A03G02072530.1">
    <property type="protein sequence ID" value="TraesSYM4A03G02072530.1"/>
    <property type="gene ID" value="TraesSYM4A03G02072530"/>
</dbReference>
<sequence length="215" mass="22678">MTKPPAADRPRMTLEDYVLFFTTRSGRHLTIDQLNQILFMHGFKKFYNSNKPVIVDALNSLDLLRPRRATVSINAVAPPPGAAGPSAALLSTEAVKRDIQDLGWRECPVGSVLSVHAGAAASSPVPLATIRPGSAAVVQRVSPPSTFSASSSLPPAAPGVEGTRKRALRGQGKAATKRKERRMRELLRLPSIEVQDIPAADAAAQGSSGGIASAV</sequence>
<evidence type="ECO:0000259" key="2">
    <source>
        <dbReference type="Pfam" id="PF25042"/>
    </source>
</evidence>
<evidence type="ECO:0000256" key="1">
    <source>
        <dbReference type="SAM" id="MobiDB-lite"/>
    </source>
</evidence>
<protein>
    <recommendedName>
        <fullName evidence="2">DUF7787 domain-containing protein</fullName>
    </recommendedName>
</protein>
<dbReference type="Pfam" id="PF25042">
    <property type="entry name" value="DUF7787"/>
    <property type="match status" value="1"/>
</dbReference>
<dbReference type="Gramene" id="TraesJUL4A03G02065500.2">
    <property type="protein sequence ID" value="TraesJUL4A03G02065500.2"/>
    <property type="gene ID" value="TraesJUL4A03G02065500"/>
</dbReference>
<reference evidence="3" key="1">
    <citation type="submission" date="2018-08" db="EMBL/GenBank/DDBJ databases">
        <authorList>
            <person name="Rossello M."/>
        </authorList>
    </citation>
    <scope>NUCLEOTIDE SEQUENCE [LARGE SCALE GENOMIC DNA]</scope>
    <source>
        <strain evidence="3">cv. Chinese Spring</strain>
    </source>
</reference>
<dbReference type="InterPro" id="IPR056689">
    <property type="entry name" value="DUF7787"/>
</dbReference>
<dbReference type="Gramene" id="TraesROB_scaffold_057514_01G000200.1">
    <property type="protein sequence ID" value="TraesROB_scaffold_057514_01G000200.1"/>
    <property type="gene ID" value="TraesROB_scaffold_057514_01G000200"/>
</dbReference>
<reference evidence="3" key="2">
    <citation type="submission" date="2018-10" db="UniProtKB">
        <authorList>
            <consortium name="EnsemblPlants"/>
        </authorList>
    </citation>
    <scope>IDENTIFICATION</scope>
</reference>
<dbReference type="Gramene" id="TraesCLE_scaffold_028054_01G000200.1">
    <property type="protein sequence ID" value="TraesCLE_scaffold_028054_01G000200.1"/>
    <property type="gene ID" value="TraesCLE_scaffold_028054_01G000200"/>
</dbReference>
<feature type="region of interest" description="Disordered" evidence="1">
    <location>
        <begin position="144"/>
        <end position="180"/>
    </location>
</feature>
<dbReference type="EnsemblPlants" id="TraesCS4A02G121800.1">
    <property type="protein sequence ID" value="TraesCS4A02G121800.1"/>
    <property type="gene ID" value="TraesCS4A02G121800"/>
</dbReference>